<evidence type="ECO:0000313" key="2">
    <source>
        <dbReference type="Proteomes" id="UP000094578"/>
    </source>
</evidence>
<name>A0A1E3KZN3_9BACL</name>
<dbReference type="Proteomes" id="UP000094578">
    <property type="component" value="Unassembled WGS sequence"/>
</dbReference>
<comment type="caution">
    <text evidence="1">The sequence shown here is derived from an EMBL/GenBank/DDBJ whole genome shotgun (WGS) entry which is preliminary data.</text>
</comment>
<organism evidence="1 2">
    <name type="scientific">Paenibacillus nuruki</name>
    <dbReference type="NCBI Taxonomy" id="1886670"/>
    <lineage>
        <taxon>Bacteria</taxon>
        <taxon>Bacillati</taxon>
        <taxon>Bacillota</taxon>
        <taxon>Bacilli</taxon>
        <taxon>Bacillales</taxon>
        <taxon>Paenibacillaceae</taxon>
        <taxon>Paenibacillus</taxon>
    </lineage>
</organism>
<dbReference type="AlphaFoldDB" id="A0A1E3KZN3"/>
<dbReference type="STRING" id="1886670.PTI45_03598"/>
<gene>
    <name evidence="1" type="ORF">PTI45_03598</name>
</gene>
<sequence>MLNINVESNFGNQFISEIQFPTHNGVILKDLDTSFLLQDSGRCLGLEQQ</sequence>
<evidence type="ECO:0000313" key="1">
    <source>
        <dbReference type="EMBL" id="ODP26873.1"/>
    </source>
</evidence>
<proteinExistence type="predicted"/>
<protein>
    <submittedName>
        <fullName evidence="1">Uncharacterized protein</fullName>
    </submittedName>
</protein>
<reference evidence="1 2" key="1">
    <citation type="submission" date="2016-08" db="EMBL/GenBank/DDBJ databases">
        <title>Genome sequencing of Paenibacillus sp. TI45-13ar, isolated from Korean traditional nuruk.</title>
        <authorList>
            <person name="Kim S.-J."/>
        </authorList>
    </citation>
    <scope>NUCLEOTIDE SEQUENCE [LARGE SCALE GENOMIC DNA]</scope>
    <source>
        <strain evidence="1 2">TI45-13ar</strain>
    </source>
</reference>
<keyword evidence="2" id="KW-1185">Reference proteome</keyword>
<accession>A0A1E3KZN3</accession>
<dbReference type="EMBL" id="MDER01000070">
    <property type="protein sequence ID" value="ODP26873.1"/>
    <property type="molecule type" value="Genomic_DNA"/>
</dbReference>